<organism evidence="3 4">
    <name type="scientific">Chitinophaga hostae</name>
    <dbReference type="NCBI Taxonomy" id="2831022"/>
    <lineage>
        <taxon>Bacteria</taxon>
        <taxon>Pseudomonadati</taxon>
        <taxon>Bacteroidota</taxon>
        <taxon>Chitinophagia</taxon>
        <taxon>Chitinophagales</taxon>
        <taxon>Chitinophagaceae</taxon>
        <taxon>Chitinophaga</taxon>
    </lineage>
</organism>
<proteinExistence type="predicted"/>
<gene>
    <name evidence="3" type="ORF">KE626_07200</name>
</gene>
<dbReference type="PANTHER" id="PTHR42852:SF13">
    <property type="entry name" value="PROTEIN DIPZ"/>
    <property type="match status" value="1"/>
</dbReference>
<name>A0ABS5IVZ4_9BACT</name>
<keyword evidence="1" id="KW-0732">Signal</keyword>
<feature type="signal peptide" evidence="1">
    <location>
        <begin position="1"/>
        <end position="20"/>
    </location>
</feature>
<dbReference type="SUPFAM" id="SSF52833">
    <property type="entry name" value="Thioredoxin-like"/>
    <property type="match status" value="1"/>
</dbReference>
<evidence type="ECO:0000313" key="3">
    <source>
        <dbReference type="EMBL" id="MBS0027091.1"/>
    </source>
</evidence>
<dbReference type="Gene3D" id="3.40.30.10">
    <property type="entry name" value="Glutaredoxin"/>
    <property type="match status" value="1"/>
</dbReference>
<dbReference type="PROSITE" id="PS51352">
    <property type="entry name" value="THIOREDOXIN_2"/>
    <property type="match status" value="1"/>
</dbReference>
<comment type="caution">
    <text evidence="3">The sequence shown here is derived from an EMBL/GenBank/DDBJ whole genome shotgun (WGS) entry which is preliminary data.</text>
</comment>
<dbReference type="InterPro" id="IPR013766">
    <property type="entry name" value="Thioredoxin_domain"/>
</dbReference>
<dbReference type="RefSeq" id="WP_211972203.1">
    <property type="nucleotide sequence ID" value="NZ_JAGTXB010000003.1"/>
</dbReference>
<dbReference type="Pfam" id="PF00085">
    <property type="entry name" value="Thioredoxin"/>
    <property type="match status" value="1"/>
</dbReference>
<feature type="chain" id="PRO_5045953736" evidence="1">
    <location>
        <begin position="21"/>
        <end position="192"/>
    </location>
</feature>
<reference evidence="3 4" key="1">
    <citation type="submission" date="2021-04" db="EMBL/GenBank/DDBJ databases">
        <title>Chitinophaga sp. nov., isolated from the rhizosphere soil.</title>
        <authorList>
            <person name="He S."/>
        </authorList>
    </citation>
    <scope>NUCLEOTIDE SEQUENCE [LARGE SCALE GENOMIC DNA]</scope>
    <source>
        <strain evidence="3 4">2R12</strain>
    </source>
</reference>
<dbReference type="InterPro" id="IPR036249">
    <property type="entry name" value="Thioredoxin-like_sf"/>
</dbReference>
<evidence type="ECO:0000259" key="2">
    <source>
        <dbReference type="PROSITE" id="PS51352"/>
    </source>
</evidence>
<accession>A0ABS5IVZ4</accession>
<evidence type="ECO:0000256" key="1">
    <source>
        <dbReference type="SAM" id="SignalP"/>
    </source>
</evidence>
<sequence>MKFMFFFALALIGLARPSFAQDLQPAKLHRLSVGDTVPDIFFLLWNEKAPIKLSDHTGKLVILDFWATWCSSCVRMFPKYDSLENQFSGQIKFLLVNSVRGTLDSIPQLQTFFRRWQTVKGKPFPLTTAINDTTAFKLFPHIYIPHYVWISANRKILGITSAEALTTGNIQEALKGQILKEPIKDDRYDRDN</sequence>
<dbReference type="PANTHER" id="PTHR42852">
    <property type="entry name" value="THIOL:DISULFIDE INTERCHANGE PROTEIN DSBE"/>
    <property type="match status" value="1"/>
</dbReference>
<dbReference type="CDD" id="cd02966">
    <property type="entry name" value="TlpA_like_family"/>
    <property type="match status" value="1"/>
</dbReference>
<dbReference type="Proteomes" id="UP000676386">
    <property type="component" value="Unassembled WGS sequence"/>
</dbReference>
<feature type="domain" description="Thioredoxin" evidence="2">
    <location>
        <begin position="31"/>
        <end position="175"/>
    </location>
</feature>
<keyword evidence="4" id="KW-1185">Reference proteome</keyword>
<protein>
    <submittedName>
        <fullName evidence="3">Redoxin domain-containing protein</fullName>
    </submittedName>
</protein>
<dbReference type="EMBL" id="JAGTXB010000003">
    <property type="protein sequence ID" value="MBS0027091.1"/>
    <property type="molecule type" value="Genomic_DNA"/>
</dbReference>
<dbReference type="InterPro" id="IPR050553">
    <property type="entry name" value="Thioredoxin_ResA/DsbE_sf"/>
</dbReference>
<evidence type="ECO:0000313" key="4">
    <source>
        <dbReference type="Proteomes" id="UP000676386"/>
    </source>
</evidence>